<evidence type="ECO:0000313" key="17">
    <source>
        <dbReference type="Proteomes" id="UP001334084"/>
    </source>
</evidence>
<dbReference type="FunFam" id="3.40.50.1260:FF:000031">
    <property type="entry name" value="Phosphoglycerate kinase 1"/>
    <property type="match status" value="1"/>
</dbReference>
<evidence type="ECO:0000259" key="15">
    <source>
        <dbReference type="PROSITE" id="PS50197"/>
    </source>
</evidence>
<dbReference type="GO" id="GO:0043531">
    <property type="term" value="F:ADP binding"/>
    <property type="evidence" value="ECO:0007669"/>
    <property type="project" value="TreeGrafter"/>
</dbReference>
<dbReference type="KEGG" id="vnx:VNE69_05072"/>
<dbReference type="InterPro" id="IPR000409">
    <property type="entry name" value="BEACH_dom"/>
</dbReference>
<evidence type="ECO:0000256" key="5">
    <source>
        <dbReference type="ARBA" id="ARBA00013061"/>
    </source>
</evidence>
<dbReference type="GO" id="GO:0006094">
    <property type="term" value="P:gluconeogenesis"/>
    <property type="evidence" value="ECO:0007669"/>
    <property type="project" value="TreeGrafter"/>
</dbReference>
<dbReference type="Pfam" id="PF00162">
    <property type="entry name" value="PGK"/>
    <property type="match status" value="1"/>
</dbReference>
<dbReference type="PRINTS" id="PR00477">
    <property type="entry name" value="PHGLYCKINASE"/>
</dbReference>
<keyword evidence="6 13" id="KW-0808">Transferase</keyword>
<sequence length="380" mass="42561">MKTIQEASIENKNVFIRMDYNVAIQNGEIIDDYKIRASLSTILDVINQNPARIIIGSHLSRPEGKFDERYSCRPIYNVLKKLIKDEMGEDLKFCSIEDYNNEKLVMIENLRFYPEEQNFSKSSSDKSLSSFFNNYVDILIVDAFGVLHRNDYSVCYTGLTPYVGNLVSKELSIGEDIKNEGVELIILGGCKIKDKITILETLIPKCKNVFIVGALACSFLKYHFRVEIGKSKIEEDAADIIERIYELASNHNVKIFVTHDYKVSSNGKTFYAKDIPKDGQVVDIGMETLEQLKEVIGGTDKIFWNGPPGIFENDESSAGSKNLVKILSNKQRVVVGGGETAACVRKFGKIEDFYHVSTGGGAFLKLLGNSKMPGVEALNK</sequence>
<organism evidence="16 17">
    <name type="scientific">Vairimorpha necatrix</name>
    <dbReference type="NCBI Taxonomy" id="6039"/>
    <lineage>
        <taxon>Eukaryota</taxon>
        <taxon>Fungi</taxon>
        <taxon>Fungi incertae sedis</taxon>
        <taxon>Microsporidia</taxon>
        <taxon>Nosematidae</taxon>
        <taxon>Vairimorpha</taxon>
    </lineage>
</organism>
<dbReference type="InterPro" id="IPR001576">
    <property type="entry name" value="Phosphoglycerate_kinase"/>
</dbReference>
<accession>A0AAX4JBX8</accession>
<comment type="subunit">
    <text evidence="14">Monomer.</text>
</comment>
<feature type="binding site" evidence="12">
    <location>
        <position position="312"/>
    </location>
    <ligand>
        <name>ATP</name>
        <dbReference type="ChEBI" id="CHEBI:30616"/>
    </ligand>
</feature>
<evidence type="ECO:0000256" key="2">
    <source>
        <dbReference type="ARBA" id="ARBA00001946"/>
    </source>
</evidence>
<evidence type="ECO:0000256" key="10">
    <source>
        <dbReference type="ARBA" id="ARBA00022842"/>
    </source>
</evidence>
<comment type="similarity">
    <text evidence="4 13">Belongs to the phosphoglycerate kinase family.</text>
</comment>
<dbReference type="InterPro" id="IPR036043">
    <property type="entry name" value="Phosphoglycerate_kinase_sf"/>
</dbReference>
<dbReference type="PANTHER" id="PTHR11406:SF23">
    <property type="entry name" value="PHOSPHOGLYCERATE KINASE 1, CHLOROPLASTIC-RELATED"/>
    <property type="match status" value="1"/>
</dbReference>
<dbReference type="PROSITE" id="PS50197">
    <property type="entry name" value="BEACH"/>
    <property type="match status" value="1"/>
</dbReference>
<dbReference type="InterPro" id="IPR015824">
    <property type="entry name" value="Phosphoglycerate_kinase_N"/>
</dbReference>
<dbReference type="GO" id="GO:0005829">
    <property type="term" value="C:cytosol"/>
    <property type="evidence" value="ECO:0007669"/>
    <property type="project" value="TreeGrafter"/>
</dbReference>
<dbReference type="Proteomes" id="UP001334084">
    <property type="component" value="Chromosome 5"/>
</dbReference>
<evidence type="ECO:0000256" key="8">
    <source>
        <dbReference type="ARBA" id="ARBA00022777"/>
    </source>
</evidence>
<dbReference type="GO" id="GO:0005524">
    <property type="term" value="F:ATP binding"/>
    <property type="evidence" value="ECO:0007669"/>
    <property type="project" value="UniProtKB-KW"/>
</dbReference>
<dbReference type="PANTHER" id="PTHR11406">
    <property type="entry name" value="PHOSPHOGLYCERATE KINASE"/>
    <property type="match status" value="1"/>
</dbReference>
<proteinExistence type="inferred from homology"/>
<comment type="cofactor">
    <cofactor evidence="2">
        <name>Mg(2+)</name>
        <dbReference type="ChEBI" id="CHEBI:18420"/>
    </cofactor>
</comment>
<evidence type="ECO:0000256" key="4">
    <source>
        <dbReference type="ARBA" id="ARBA00008982"/>
    </source>
</evidence>
<name>A0AAX4JBX8_9MICR</name>
<dbReference type="PIRSF" id="PIRSF000724">
    <property type="entry name" value="Pgk"/>
    <property type="match status" value="1"/>
</dbReference>
<feature type="domain" description="BEACH" evidence="15">
    <location>
        <begin position="1"/>
        <end position="61"/>
    </location>
</feature>
<evidence type="ECO:0000256" key="1">
    <source>
        <dbReference type="ARBA" id="ARBA00000642"/>
    </source>
</evidence>
<dbReference type="EMBL" id="CP142730">
    <property type="protein sequence ID" value="WUR03480.1"/>
    <property type="molecule type" value="Genomic_DNA"/>
</dbReference>
<dbReference type="SUPFAM" id="SSF53748">
    <property type="entry name" value="Phosphoglycerate kinase"/>
    <property type="match status" value="1"/>
</dbReference>
<keyword evidence="17" id="KW-1185">Reference proteome</keyword>
<gene>
    <name evidence="16" type="ORF">VNE69_05072</name>
</gene>
<comment type="pathway">
    <text evidence="3">Carbohydrate degradation; glycolysis; pyruvate from D-glyceraldehyde 3-phosphate: step 2/5.</text>
</comment>
<keyword evidence="8 13" id="KW-0418">Kinase</keyword>
<evidence type="ECO:0000256" key="3">
    <source>
        <dbReference type="ARBA" id="ARBA00004838"/>
    </source>
</evidence>
<dbReference type="GeneID" id="90541296"/>
<dbReference type="RefSeq" id="XP_065329625.1">
    <property type="nucleotide sequence ID" value="XM_065473553.1"/>
</dbReference>
<evidence type="ECO:0000256" key="7">
    <source>
        <dbReference type="ARBA" id="ARBA00022741"/>
    </source>
</evidence>
<evidence type="ECO:0000256" key="11">
    <source>
        <dbReference type="ARBA" id="ARBA00023152"/>
    </source>
</evidence>
<dbReference type="AlphaFoldDB" id="A0AAX4JBX8"/>
<protein>
    <recommendedName>
        <fullName evidence="5 13">Phosphoglycerate kinase</fullName>
        <ecNumber evidence="5 13">2.7.2.3</ecNumber>
    </recommendedName>
</protein>
<evidence type="ECO:0000256" key="13">
    <source>
        <dbReference type="RuleBase" id="RU000532"/>
    </source>
</evidence>
<evidence type="ECO:0000256" key="14">
    <source>
        <dbReference type="RuleBase" id="RU000696"/>
    </source>
</evidence>
<evidence type="ECO:0000256" key="9">
    <source>
        <dbReference type="ARBA" id="ARBA00022840"/>
    </source>
</evidence>
<evidence type="ECO:0000256" key="12">
    <source>
        <dbReference type="PIRSR" id="PIRSR000724-2"/>
    </source>
</evidence>
<keyword evidence="10" id="KW-0460">Magnesium</keyword>
<evidence type="ECO:0000256" key="6">
    <source>
        <dbReference type="ARBA" id="ARBA00022679"/>
    </source>
</evidence>
<keyword evidence="11" id="KW-0324">Glycolysis</keyword>
<reference evidence="16" key="1">
    <citation type="journal article" date="2024" name="BMC Genomics">
        <title>Functional annotation of a divergent genome using sequence and structure-based similarity.</title>
        <authorList>
            <person name="Svedberg D."/>
            <person name="Winiger R.R."/>
            <person name="Berg A."/>
            <person name="Sharma H."/>
            <person name="Tellgren-Roth C."/>
            <person name="Debrunner-Vossbrinck B.A."/>
            <person name="Vossbrinck C.R."/>
            <person name="Barandun J."/>
        </authorList>
    </citation>
    <scope>NUCLEOTIDE SEQUENCE</scope>
    <source>
        <strain evidence="16">Illinois isolate</strain>
    </source>
</reference>
<dbReference type="GO" id="GO:0004618">
    <property type="term" value="F:phosphoglycerate kinase activity"/>
    <property type="evidence" value="ECO:0007669"/>
    <property type="project" value="UniProtKB-EC"/>
</dbReference>
<evidence type="ECO:0000313" key="16">
    <source>
        <dbReference type="EMBL" id="WUR03480.1"/>
    </source>
</evidence>
<dbReference type="GO" id="GO:0006096">
    <property type="term" value="P:glycolytic process"/>
    <property type="evidence" value="ECO:0007669"/>
    <property type="project" value="UniProtKB-KW"/>
</dbReference>
<comment type="catalytic activity">
    <reaction evidence="1 13">
        <text>(2R)-3-phosphoglycerate + ATP = (2R)-3-phospho-glyceroyl phosphate + ADP</text>
        <dbReference type="Rhea" id="RHEA:14801"/>
        <dbReference type="ChEBI" id="CHEBI:30616"/>
        <dbReference type="ChEBI" id="CHEBI:57604"/>
        <dbReference type="ChEBI" id="CHEBI:58272"/>
        <dbReference type="ChEBI" id="CHEBI:456216"/>
        <dbReference type="EC" id="2.7.2.3"/>
    </reaction>
</comment>
<keyword evidence="7" id="KW-0547">Nucleotide-binding</keyword>
<keyword evidence="9 12" id="KW-0067">ATP-binding</keyword>
<feature type="binding site" evidence="12">
    <location>
        <position position="195"/>
    </location>
    <ligand>
        <name>ATP</name>
        <dbReference type="ChEBI" id="CHEBI:30616"/>
    </ligand>
</feature>
<dbReference type="Gene3D" id="3.40.50.1260">
    <property type="entry name" value="Phosphoglycerate kinase, N-terminal domain"/>
    <property type="match status" value="2"/>
</dbReference>
<dbReference type="EC" id="2.7.2.3" evidence="5 13"/>